<organism evidence="2 3">
    <name type="scientific">Neobacillus pocheonensis</name>
    <dbReference type="NCBI Taxonomy" id="363869"/>
    <lineage>
        <taxon>Bacteria</taxon>
        <taxon>Bacillati</taxon>
        <taxon>Bacillota</taxon>
        <taxon>Bacilli</taxon>
        <taxon>Bacillales</taxon>
        <taxon>Bacillaceae</taxon>
        <taxon>Neobacillus</taxon>
    </lineage>
</organism>
<comment type="caution">
    <text evidence="2">The sequence shown here is derived from an EMBL/GenBank/DDBJ whole genome shotgun (WGS) entry which is preliminary data.</text>
</comment>
<dbReference type="Pfam" id="PF07748">
    <property type="entry name" value="Glyco_hydro_38C"/>
    <property type="match status" value="1"/>
</dbReference>
<dbReference type="Gene3D" id="2.70.98.30">
    <property type="entry name" value="Golgi alpha-mannosidase II, domain 4"/>
    <property type="match status" value="1"/>
</dbReference>
<evidence type="ECO:0000313" key="2">
    <source>
        <dbReference type="EMBL" id="MCM2535885.1"/>
    </source>
</evidence>
<dbReference type="SUPFAM" id="SSF74650">
    <property type="entry name" value="Galactose mutarotase-like"/>
    <property type="match status" value="1"/>
</dbReference>
<evidence type="ECO:0000259" key="1">
    <source>
        <dbReference type="Pfam" id="PF07748"/>
    </source>
</evidence>
<dbReference type="InterPro" id="IPR011013">
    <property type="entry name" value="Gal_mutarotase_sf_dom"/>
</dbReference>
<feature type="domain" description="Glycosyl hydrolase family 38 C-terminal" evidence="1">
    <location>
        <begin position="30"/>
        <end position="151"/>
    </location>
</feature>
<dbReference type="Proteomes" id="UP001523262">
    <property type="component" value="Unassembled WGS sequence"/>
</dbReference>
<name>A0ABT0WJN6_9BACI</name>
<dbReference type="EMBL" id="JAMQCR010000003">
    <property type="protein sequence ID" value="MCM2535885.1"/>
    <property type="molecule type" value="Genomic_DNA"/>
</dbReference>
<gene>
    <name evidence="2" type="ORF">NDK43_30855</name>
</gene>
<dbReference type="InterPro" id="IPR011682">
    <property type="entry name" value="Glyco_hydro_38_C"/>
</dbReference>
<keyword evidence="3" id="KW-1185">Reference proteome</keyword>
<sequence length="246" mass="28274">MFITAIFATVKISNRMEFPEDTDVFGRTLETKSSTIESYVTVNRYEDRVDIKTVIDNTVKNHRIRALFDTGIKTNTHIADQQFGTIRRDNYLEQVECWEQENWEEKYYPIYPQQKFVDVSDDQKGISILNKGLPQYEILHGEQPTIALTLLAGTDYMGKQDLVDRPGRRSGLHVETPDSLLLGRHEMEYSIIPHQGNEIEAGIGIKASEFITPFVTVPVATKRTKVFYVTIVGSFVLMTREWPLVH</sequence>
<dbReference type="PANTHER" id="PTHR46017:SF1">
    <property type="entry name" value="ALPHA-MANNOSIDASE 2C1"/>
    <property type="match status" value="1"/>
</dbReference>
<proteinExistence type="predicted"/>
<dbReference type="PANTHER" id="PTHR46017">
    <property type="entry name" value="ALPHA-MANNOSIDASE 2C1"/>
    <property type="match status" value="1"/>
</dbReference>
<reference evidence="2 3" key="1">
    <citation type="submission" date="2022-06" db="EMBL/GenBank/DDBJ databases">
        <authorList>
            <person name="Jeon C.O."/>
        </authorList>
    </citation>
    <scope>NUCLEOTIDE SEQUENCE [LARGE SCALE GENOMIC DNA]</scope>
    <source>
        <strain evidence="2 3">KCTC 13943</strain>
    </source>
</reference>
<protein>
    <recommendedName>
        <fullName evidence="1">Glycosyl hydrolase family 38 C-terminal domain-containing protein</fullName>
    </recommendedName>
</protein>
<accession>A0ABT0WJN6</accession>
<evidence type="ECO:0000313" key="3">
    <source>
        <dbReference type="Proteomes" id="UP001523262"/>
    </source>
</evidence>